<evidence type="ECO:0000313" key="2">
    <source>
        <dbReference type="EMBL" id="ATD66226.1"/>
    </source>
</evidence>
<dbReference type="EMBL" id="CP023406">
    <property type="protein sequence ID" value="ATD66226.1"/>
    <property type="molecule type" value="Genomic_DNA"/>
</dbReference>
<protein>
    <submittedName>
        <fullName evidence="2">Uncharacterized protein</fullName>
    </submittedName>
</protein>
<keyword evidence="3" id="KW-1185">Reference proteome</keyword>
<organism evidence="2 3">
    <name type="scientific">Luteimonas chenhongjianii</name>
    <dbReference type="NCBI Taxonomy" id="2006110"/>
    <lineage>
        <taxon>Bacteria</taxon>
        <taxon>Pseudomonadati</taxon>
        <taxon>Pseudomonadota</taxon>
        <taxon>Gammaproteobacteria</taxon>
        <taxon>Lysobacterales</taxon>
        <taxon>Lysobacteraceae</taxon>
        <taxon>Luteimonas</taxon>
    </lineage>
</organism>
<dbReference type="Proteomes" id="UP000218968">
    <property type="component" value="Chromosome"/>
</dbReference>
<keyword evidence="1" id="KW-1133">Transmembrane helix</keyword>
<evidence type="ECO:0000256" key="1">
    <source>
        <dbReference type="SAM" id="Phobius"/>
    </source>
</evidence>
<reference evidence="3" key="1">
    <citation type="submission" date="2017-09" db="EMBL/GenBank/DDBJ databases">
        <title>Luteimonas liuhanmingii sp.nov., isolated from the intestinal contents of Tibetan Plateau Pika in Yushu, Qinghai Province, China.</title>
        <authorList>
            <person name="Gui Z."/>
        </authorList>
    </citation>
    <scope>NUCLEOTIDE SEQUENCE [LARGE SCALE GENOMIC DNA]</scope>
    <source>
        <strain evidence="3">100111</strain>
    </source>
</reference>
<name>A0A290XBB0_9GAMM</name>
<feature type="transmembrane region" description="Helical" evidence="1">
    <location>
        <begin position="50"/>
        <end position="70"/>
    </location>
</feature>
<keyword evidence="1" id="KW-0472">Membrane</keyword>
<keyword evidence="1" id="KW-0812">Transmembrane</keyword>
<dbReference type="KEGG" id="lum:CNR27_01145"/>
<dbReference type="AlphaFoldDB" id="A0A290XBB0"/>
<gene>
    <name evidence="2" type="ORF">CNR27_01145</name>
</gene>
<sequence>MFKREVPMESLLISDLRRQRRRLLQSYAVHVMWFTAMVATAVIHASPRTIAIATMLALITVPPVIAYAAAVHTACRAIDPGARTIGLVPMIIMTVIFTPFESGLIVPAKNLFVSAKLLERAQHAALGPDNSFKTTQRRGAAQFKHRVLDAASKQNS</sequence>
<feature type="transmembrane region" description="Helical" evidence="1">
    <location>
        <begin position="82"/>
        <end position="100"/>
    </location>
</feature>
<accession>A0A290XBB0</accession>
<proteinExistence type="predicted"/>
<evidence type="ECO:0000313" key="3">
    <source>
        <dbReference type="Proteomes" id="UP000218968"/>
    </source>
</evidence>
<feature type="transmembrane region" description="Helical" evidence="1">
    <location>
        <begin position="27"/>
        <end position="44"/>
    </location>
</feature>